<feature type="domain" description="NADP-dependent oxidoreductase" evidence="4">
    <location>
        <begin position="15"/>
        <end position="312"/>
    </location>
</feature>
<dbReference type="InterPro" id="IPR036812">
    <property type="entry name" value="NAD(P)_OxRdtase_dom_sf"/>
</dbReference>
<reference evidence="6" key="1">
    <citation type="journal article" date="2019" name="Int. J. Syst. Evol. Microbiol.">
        <title>The Global Catalogue of Microorganisms (GCM) 10K type strain sequencing project: providing services to taxonomists for standard genome sequencing and annotation.</title>
        <authorList>
            <consortium name="The Broad Institute Genomics Platform"/>
            <consortium name="The Broad Institute Genome Sequencing Center for Infectious Disease"/>
            <person name="Wu L."/>
            <person name="Ma J."/>
        </authorList>
    </citation>
    <scope>NUCLEOTIDE SEQUENCE [LARGE SCALE GENOMIC DNA]</scope>
    <source>
        <strain evidence="6">JCM 14545</strain>
    </source>
</reference>
<evidence type="ECO:0000256" key="2">
    <source>
        <dbReference type="ARBA" id="ARBA00022857"/>
    </source>
</evidence>
<dbReference type="PANTHER" id="PTHR43150">
    <property type="entry name" value="HYPERKINETIC, ISOFORM M"/>
    <property type="match status" value="1"/>
</dbReference>
<evidence type="ECO:0000259" key="4">
    <source>
        <dbReference type="Pfam" id="PF00248"/>
    </source>
</evidence>
<protein>
    <submittedName>
        <fullName evidence="5">Aldo/keto reductase</fullName>
    </submittedName>
</protein>
<dbReference type="RefSeq" id="WP_344428783.1">
    <property type="nucleotide sequence ID" value="NZ_BAAANN010000037.1"/>
</dbReference>
<dbReference type="InterPro" id="IPR005399">
    <property type="entry name" value="K_chnl_volt-dep_bsu_KCNAB-rel"/>
</dbReference>
<keyword evidence="3" id="KW-0560">Oxidoreductase</keyword>
<comment type="similarity">
    <text evidence="1">Belongs to the shaker potassium channel beta subunit family.</text>
</comment>
<dbReference type="Proteomes" id="UP001501116">
    <property type="component" value="Unassembled WGS sequence"/>
</dbReference>
<dbReference type="SUPFAM" id="SSF51430">
    <property type="entry name" value="NAD(P)-linked oxidoreductase"/>
    <property type="match status" value="1"/>
</dbReference>
<accession>A0ABP5DLV3</accession>
<proteinExistence type="inferred from homology"/>
<organism evidence="5 6">
    <name type="scientific">Amycolatopsis minnesotensis</name>
    <dbReference type="NCBI Taxonomy" id="337894"/>
    <lineage>
        <taxon>Bacteria</taxon>
        <taxon>Bacillati</taxon>
        <taxon>Actinomycetota</taxon>
        <taxon>Actinomycetes</taxon>
        <taxon>Pseudonocardiales</taxon>
        <taxon>Pseudonocardiaceae</taxon>
        <taxon>Amycolatopsis</taxon>
    </lineage>
</organism>
<dbReference type="Pfam" id="PF00248">
    <property type="entry name" value="Aldo_ket_red"/>
    <property type="match status" value="1"/>
</dbReference>
<evidence type="ECO:0000313" key="5">
    <source>
        <dbReference type="EMBL" id="GAA1982363.1"/>
    </source>
</evidence>
<dbReference type="Gene3D" id="3.20.20.100">
    <property type="entry name" value="NADP-dependent oxidoreductase domain"/>
    <property type="match status" value="1"/>
</dbReference>
<dbReference type="EMBL" id="BAAANN010000037">
    <property type="protein sequence ID" value="GAA1982363.1"/>
    <property type="molecule type" value="Genomic_DNA"/>
</dbReference>
<evidence type="ECO:0000313" key="6">
    <source>
        <dbReference type="Proteomes" id="UP001501116"/>
    </source>
</evidence>
<evidence type="ECO:0000256" key="1">
    <source>
        <dbReference type="ARBA" id="ARBA00006515"/>
    </source>
</evidence>
<keyword evidence="6" id="KW-1185">Reference proteome</keyword>
<keyword evidence="2" id="KW-0521">NADP</keyword>
<evidence type="ECO:0000256" key="3">
    <source>
        <dbReference type="ARBA" id="ARBA00023002"/>
    </source>
</evidence>
<dbReference type="InterPro" id="IPR023210">
    <property type="entry name" value="NADP_OxRdtase_dom"/>
</dbReference>
<sequence>MEYRRIGQSGLTVSEISYGNWLTHGAPPDDETSTACVHAALDAGVNLFATAAAWGNGDAERALAKALRGQRRDGLVLCGGVFWPDGPARNDTGLSRKHLVTSLHASLDRLETDYLDIYQLQRFDYRTSLEETFLALSDLVRQGKILYAGTAEWTAEQIMRAGALAAEYRVPLIANQPHYSMLWRVAEAQVIPASERLGMGQLVSLPLAQGILTGKYSDGALPAGSRACGSEAARQAIRPLLDPGLVDRVGLLRGVADHAGLTMAQLAIAWTLQHQEVASATTGASAPWQVTENAKAAGVTLTMETRTQIDELLGQYVQTDPRLTFAPLP</sequence>
<dbReference type="PANTHER" id="PTHR43150:SF2">
    <property type="entry name" value="HYPERKINETIC, ISOFORM M"/>
    <property type="match status" value="1"/>
</dbReference>
<comment type="caution">
    <text evidence="5">The sequence shown here is derived from an EMBL/GenBank/DDBJ whole genome shotgun (WGS) entry which is preliminary data.</text>
</comment>
<name>A0ABP5DLV3_9PSEU</name>
<gene>
    <name evidence="5" type="ORF">GCM10009754_69060</name>
</gene>